<organism evidence="2 3">
    <name type="scientific">Cetraspora pellucida</name>
    <dbReference type="NCBI Taxonomy" id="1433469"/>
    <lineage>
        <taxon>Eukaryota</taxon>
        <taxon>Fungi</taxon>
        <taxon>Fungi incertae sedis</taxon>
        <taxon>Mucoromycota</taxon>
        <taxon>Glomeromycotina</taxon>
        <taxon>Glomeromycetes</taxon>
        <taxon>Diversisporales</taxon>
        <taxon>Gigasporaceae</taxon>
        <taxon>Cetraspora</taxon>
    </lineage>
</organism>
<dbReference type="Proteomes" id="UP000789759">
    <property type="component" value="Unassembled WGS sequence"/>
</dbReference>
<feature type="compositionally biased region" description="Basic residues" evidence="1">
    <location>
        <begin position="1"/>
        <end position="18"/>
    </location>
</feature>
<feature type="non-terminal residue" evidence="2">
    <location>
        <position position="1"/>
    </location>
</feature>
<sequence>ALKQNLHKKLRRTKKVKLGKQTNLSMNDETTPSTNNYSNNNNSEGNDSDKQKEIFYNPQKLDMLSNASHSKLYENNNSNEFLPFQKILSDFMYILESNVFSLDSNNKKNTLDLEVDR</sequence>
<comment type="caution">
    <text evidence="2">The sequence shown here is derived from an EMBL/GenBank/DDBJ whole genome shotgun (WGS) entry which is preliminary data.</text>
</comment>
<feature type="compositionally biased region" description="Low complexity" evidence="1">
    <location>
        <begin position="33"/>
        <end position="45"/>
    </location>
</feature>
<protein>
    <submittedName>
        <fullName evidence="2">949_t:CDS:1</fullName>
    </submittedName>
</protein>
<accession>A0A9N9K2V0</accession>
<evidence type="ECO:0000313" key="3">
    <source>
        <dbReference type="Proteomes" id="UP000789759"/>
    </source>
</evidence>
<name>A0A9N9K2V0_9GLOM</name>
<evidence type="ECO:0000256" key="1">
    <source>
        <dbReference type="SAM" id="MobiDB-lite"/>
    </source>
</evidence>
<evidence type="ECO:0000313" key="2">
    <source>
        <dbReference type="EMBL" id="CAG8806101.1"/>
    </source>
</evidence>
<dbReference type="AlphaFoldDB" id="A0A9N9K2V0"/>
<dbReference type="EMBL" id="CAJVQA010034690">
    <property type="protein sequence ID" value="CAG8806101.1"/>
    <property type="molecule type" value="Genomic_DNA"/>
</dbReference>
<dbReference type="OrthoDB" id="10372643at2759"/>
<gene>
    <name evidence="2" type="ORF">CPELLU_LOCUS18169</name>
</gene>
<feature type="region of interest" description="Disordered" evidence="1">
    <location>
        <begin position="1"/>
        <end position="54"/>
    </location>
</feature>
<proteinExistence type="predicted"/>
<keyword evidence="3" id="KW-1185">Reference proteome</keyword>
<feature type="compositionally biased region" description="Polar residues" evidence="1">
    <location>
        <begin position="20"/>
        <end position="32"/>
    </location>
</feature>
<reference evidence="2" key="1">
    <citation type="submission" date="2021-06" db="EMBL/GenBank/DDBJ databases">
        <authorList>
            <person name="Kallberg Y."/>
            <person name="Tangrot J."/>
            <person name="Rosling A."/>
        </authorList>
    </citation>
    <scope>NUCLEOTIDE SEQUENCE</scope>
    <source>
        <strain evidence="2">FL966</strain>
    </source>
</reference>